<keyword evidence="13 19" id="KW-0573">Peptidoglycan synthesis</keyword>
<dbReference type="InterPro" id="IPR016166">
    <property type="entry name" value="FAD-bd_PCMH"/>
</dbReference>
<dbReference type="EMBL" id="VIAR01000018">
    <property type="protein sequence ID" value="TQD33624.1"/>
    <property type="molecule type" value="Genomic_DNA"/>
</dbReference>
<dbReference type="Gene3D" id="3.30.465.10">
    <property type="match status" value="1"/>
</dbReference>
<keyword evidence="11 19" id="KW-0521">NADP</keyword>
<keyword evidence="9 19" id="KW-0285">Flavoprotein</keyword>
<evidence type="ECO:0000256" key="15">
    <source>
        <dbReference type="ARBA" id="ARBA00023306"/>
    </source>
</evidence>
<dbReference type="PANTHER" id="PTHR21071:SF4">
    <property type="entry name" value="UDP-N-ACETYLENOLPYRUVOYLGLUCOSAMINE REDUCTASE"/>
    <property type="match status" value="1"/>
</dbReference>
<keyword evidence="16 19" id="KW-0961">Cell wall biogenesis/degradation</keyword>
<dbReference type="GO" id="GO:0008762">
    <property type="term" value="F:UDP-N-acetylmuramate dehydrogenase activity"/>
    <property type="evidence" value="ECO:0007669"/>
    <property type="project" value="UniProtKB-UniRule"/>
</dbReference>
<dbReference type="InterPro" id="IPR016167">
    <property type="entry name" value="FAD-bd_PCMH_sub1"/>
</dbReference>
<keyword evidence="10 19" id="KW-0274">FAD</keyword>
<dbReference type="GO" id="GO:0008360">
    <property type="term" value="P:regulation of cell shape"/>
    <property type="evidence" value="ECO:0007669"/>
    <property type="project" value="UniProtKB-KW"/>
</dbReference>
<dbReference type="AlphaFoldDB" id="A0A507ZC21"/>
<evidence type="ECO:0000256" key="12">
    <source>
        <dbReference type="ARBA" id="ARBA00022960"/>
    </source>
</evidence>
<evidence type="ECO:0000256" key="4">
    <source>
        <dbReference type="ARBA" id="ARBA00004752"/>
    </source>
</evidence>
<evidence type="ECO:0000256" key="14">
    <source>
        <dbReference type="ARBA" id="ARBA00023002"/>
    </source>
</evidence>
<dbReference type="Gene3D" id="3.90.78.10">
    <property type="entry name" value="UDP-N-acetylenolpyruvoylglucosamine reductase, C-terminal domain"/>
    <property type="match status" value="1"/>
</dbReference>
<proteinExistence type="inferred from homology"/>
<evidence type="ECO:0000256" key="18">
    <source>
        <dbReference type="ARBA" id="ARBA00048914"/>
    </source>
</evidence>
<evidence type="ECO:0000256" key="2">
    <source>
        <dbReference type="ARBA" id="ARBA00003921"/>
    </source>
</evidence>
<dbReference type="Pfam" id="PF02873">
    <property type="entry name" value="MurB_C"/>
    <property type="match status" value="1"/>
</dbReference>
<evidence type="ECO:0000256" key="5">
    <source>
        <dbReference type="ARBA" id="ARBA00012518"/>
    </source>
</evidence>
<evidence type="ECO:0000313" key="21">
    <source>
        <dbReference type="EMBL" id="TQD33624.1"/>
    </source>
</evidence>
<comment type="catalytic activity">
    <reaction evidence="18 19">
        <text>UDP-N-acetyl-alpha-D-muramate + NADP(+) = UDP-N-acetyl-3-O-(1-carboxyvinyl)-alpha-D-glucosamine + NADPH + H(+)</text>
        <dbReference type="Rhea" id="RHEA:12248"/>
        <dbReference type="ChEBI" id="CHEBI:15378"/>
        <dbReference type="ChEBI" id="CHEBI:57783"/>
        <dbReference type="ChEBI" id="CHEBI:58349"/>
        <dbReference type="ChEBI" id="CHEBI:68483"/>
        <dbReference type="ChEBI" id="CHEBI:70757"/>
        <dbReference type="EC" id="1.3.1.98"/>
    </reaction>
</comment>
<feature type="domain" description="FAD-binding PCMH-type" evidence="20">
    <location>
        <begin position="17"/>
        <end position="186"/>
    </location>
</feature>
<name>A0A507ZC21_9FLAO</name>
<comment type="function">
    <text evidence="2 19">Cell wall formation.</text>
</comment>
<dbReference type="PROSITE" id="PS51387">
    <property type="entry name" value="FAD_PCMH"/>
    <property type="match status" value="1"/>
</dbReference>
<comment type="subcellular location">
    <subcellularLocation>
        <location evidence="3 19">Cytoplasm</location>
    </subcellularLocation>
</comment>
<dbReference type="InterPro" id="IPR003170">
    <property type="entry name" value="MurB"/>
</dbReference>
<dbReference type="InterPro" id="IPR011601">
    <property type="entry name" value="MurB_C"/>
</dbReference>
<dbReference type="NCBIfam" id="NF010478">
    <property type="entry name" value="PRK13903.1"/>
    <property type="match status" value="1"/>
</dbReference>
<dbReference type="NCBIfam" id="NF000755">
    <property type="entry name" value="PRK00046.1"/>
    <property type="match status" value="1"/>
</dbReference>
<dbReference type="HAMAP" id="MF_00037">
    <property type="entry name" value="MurB"/>
    <property type="match status" value="1"/>
</dbReference>
<evidence type="ECO:0000256" key="13">
    <source>
        <dbReference type="ARBA" id="ARBA00022984"/>
    </source>
</evidence>
<dbReference type="OrthoDB" id="9804753at2"/>
<evidence type="ECO:0000313" key="22">
    <source>
        <dbReference type="Proteomes" id="UP000317169"/>
    </source>
</evidence>
<feature type="active site" evidence="19">
    <location>
        <position position="162"/>
    </location>
</feature>
<dbReference type="InterPro" id="IPR036635">
    <property type="entry name" value="MurB_C_sf"/>
</dbReference>
<evidence type="ECO:0000256" key="16">
    <source>
        <dbReference type="ARBA" id="ARBA00023316"/>
    </source>
</evidence>
<keyword evidence="22" id="KW-1185">Reference proteome</keyword>
<evidence type="ECO:0000256" key="10">
    <source>
        <dbReference type="ARBA" id="ARBA00022827"/>
    </source>
</evidence>
<feature type="active site" evidence="19">
    <location>
        <position position="333"/>
    </location>
</feature>
<accession>A0A507ZC21</accession>
<dbReference type="NCBIfam" id="TIGR00179">
    <property type="entry name" value="murB"/>
    <property type="match status" value="1"/>
</dbReference>
<dbReference type="InterPro" id="IPR016169">
    <property type="entry name" value="FAD-bd_PCMH_sub2"/>
</dbReference>
<dbReference type="GO" id="GO:0005829">
    <property type="term" value="C:cytosol"/>
    <property type="evidence" value="ECO:0007669"/>
    <property type="project" value="TreeGrafter"/>
</dbReference>
<comment type="pathway">
    <text evidence="4 19">Cell wall biogenesis; peptidoglycan biosynthesis.</text>
</comment>
<dbReference type="GO" id="GO:0009252">
    <property type="term" value="P:peptidoglycan biosynthetic process"/>
    <property type="evidence" value="ECO:0007669"/>
    <property type="project" value="UniProtKB-UniRule"/>
</dbReference>
<evidence type="ECO:0000256" key="9">
    <source>
        <dbReference type="ARBA" id="ARBA00022630"/>
    </source>
</evidence>
<organism evidence="21 22">
    <name type="scientific">Haloflavibacter putidus</name>
    <dbReference type="NCBI Taxonomy" id="2576776"/>
    <lineage>
        <taxon>Bacteria</taxon>
        <taxon>Pseudomonadati</taxon>
        <taxon>Bacteroidota</taxon>
        <taxon>Flavobacteriia</taxon>
        <taxon>Flavobacteriales</taxon>
        <taxon>Flavobacteriaceae</taxon>
        <taxon>Haloflavibacter</taxon>
    </lineage>
</organism>
<evidence type="ECO:0000256" key="19">
    <source>
        <dbReference type="HAMAP-Rule" id="MF_00037"/>
    </source>
</evidence>
<dbReference type="PANTHER" id="PTHR21071">
    <property type="entry name" value="UDP-N-ACETYLENOLPYRUVOYLGLUCOSAMINE REDUCTASE"/>
    <property type="match status" value="1"/>
</dbReference>
<reference evidence="21 22" key="1">
    <citation type="submission" date="2019-06" db="EMBL/GenBank/DDBJ databases">
        <title>Flavibacter putida gen. nov., sp. nov., a novel marine bacterium of the family Flavobacteriaceae isolated from coastal seawater.</title>
        <authorList>
            <person name="Feng X."/>
        </authorList>
    </citation>
    <scope>NUCLEOTIDE SEQUENCE [LARGE SCALE GENOMIC DNA]</scope>
    <source>
        <strain evidence="21 22">PLHSN227</strain>
    </source>
</reference>
<dbReference type="RefSeq" id="WP_141422738.1">
    <property type="nucleotide sequence ID" value="NZ_VIAR01000018.1"/>
</dbReference>
<dbReference type="Pfam" id="PF01565">
    <property type="entry name" value="FAD_binding_4"/>
    <property type="match status" value="1"/>
</dbReference>
<feature type="active site" description="Proton donor" evidence="19">
    <location>
        <position position="237"/>
    </location>
</feature>
<dbReference type="GO" id="GO:0071949">
    <property type="term" value="F:FAD binding"/>
    <property type="evidence" value="ECO:0007669"/>
    <property type="project" value="InterPro"/>
</dbReference>
<comment type="cofactor">
    <cofactor evidence="1 19">
        <name>FAD</name>
        <dbReference type="ChEBI" id="CHEBI:57692"/>
    </cofactor>
</comment>
<dbReference type="InterPro" id="IPR006094">
    <property type="entry name" value="Oxid_FAD_bind_N"/>
</dbReference>
<keyword evidence="15 19" id="KW-0131">Cell cycle</keyword>
<evidence type="ECO:0000256" key="6">
    <source>
        <dbReference type="ARBA" id="ARBA00015188"/>
    </source>
</evidence>
<gene>
    <name evidence="19 21" type="primary">murB</name>
    <name evidence="21" type="ORF">FKR84_12930</name>
</gene>
<comment type="caution">
    <text evidence="21">The sequence shown here is derived from an EMBL/GenBank/DDBJ whole genome shotgun (WGS) entry which is preliminary data.</text>
</comment>
<dbReference type="InterPro" id="IPR036318">
    <property type="entry name" value="FAD-bd_PCMH-like_sf"/>
</dbReference>
<dbReference type="SUPFAM" id="SSF56176">
    <property type="entry name" value="FAD-binding/transporter-associated domain-like"/>
    <property type="match status" value="1"/>
</dbReference>
<keyword evidence="7 19" id="KW-0963">Cytoplasm</keyword>
<evidence type="ECO:0000256" key="1">
    <source>
        <dbReference type="ARBA" id="ARBA00001974"/>
    </source>
</evidence>
<evidence type="ECO:0000256" key="8">
    <source>
        <dbReference type="ARBA" id="ARBA00022618"/>
    </source>
</evidence>
<dbReference type="Proteomes" id="UP000317169">
    <property type="component" value="Unassembled WGS sequence"/>
</dbReference>
<dbReference type="Gene3D" id="3.30.43.10">
    <property type="entry name" value="Uridine Diphospho-n-acetylenolpyruvylglucosamine Reductase, domain 2"/>
    <property type="match status" value="1"/>
</dbReference>
<protein>
    <recommendedName>
        <fullName evidence="6 19">UDP-N-acetylenolpyruvoylglucosamine reductase</fullName>
        <ecNumber evidence="5 19">1.3.1.98</ecNumber>
    </recommendedName>
    <alternativeName>
        <fullName evidence="17 19">UDP-N-acetylmuramate dehydrogenase</fullName>
    </alternativeName>
</protein>
<evidence type="ECO:0000259" key="20">
    <source>
        <dbReference type="PROSITE" id="PS51387"/>
    </source>
</evidence>
<dbReference type="GO" id="GO:0071555">
    <property type="term" value="P:cell wall organization"/>
    <property type="evidence" value="ECO:0007669"/>
    <property type="project" value="UniProtKB-KW"/>
</dbReference>
<dbReference type="SUPFAM" id="SSF56194">
    <property type="entry name" value="Uridine diphospho-N-Acetylenolpyruvylglucosamine reductase, MurB, C-terminal domain"/>
    <property type="match status" value="1"/>
</dbReference>
<keyword evidence="14 19" id="KW-0560">Oxidoreductase</keyword>
<dbReference type="EC" id="1.3.1.98" evidence="5 19"/>
<dbReference type="UniPathway" id="UPA00219"/>
<comment type="similarity">
    <text evidence="19">Belongs to the MurB family.</text>
</comment>
<sequence length="338" mass="37638">MKILRDYSLENYNTFGFPVKAKQFVEVNTEADLKEVLQQVYASEIFLLGGGSNILLTKDLDSTVLFLNLKGKEVTKTSNNEVHVAAAAGENWHEFVNWCLSQGFGGIENLSLIPGNVGTAPIQNIGAYGVELKDVFVSCEALHIQTLKKETFYKKDCQFGYRNSVFKNHLKGQYIITSVKFALTKNNHKLHTGYGAIQNELEVQNIQNPSIQDVAKAVVSIREQKLPNPKEIGNSGSFFKNPIVDKAAFDLLSSKNPAIPFYKITENSYKIPAGWLIDQCGLKGYREGDAGVHKKQALVLVNYGNASGKDILSLSRNIQTQVYKRFEIELEPEVNIIA</sequence>
<keyword evidence="8 19" id="KW-0132">Cell division</keyword>
<evidence type="ECO:0000256" key="7">
    <source>
        <dbReference type="ARBA" id="ARBA00022490"/>
    </source>
</evidence>
<evidence type="ECO:0000256" key="3">
    <source>
        <dbReference type="ARBA" id="ARBA00004496"/>
    </source>
</evidence>
<keyword evidence="12 19" id="KW-0133">Cell shape</keyword>
<evidence type="ECO:0000256" key="11">
    <source>
        <dbReference type="ARBA" id="ARBA00022857"/>
    </source>
</evidence>
<dbReference type="GO" id="GO:0051301">
    <property type="term" value="P:cell division"/>
    <property type="evidence" value="ECO:0007669"/>
    <property type="project" value="UniProtKB-KW"/>
</dbReference>
<evidence type="ECO:0000256" key="17">
    <source>
        <dbReference type="ARBA" id="ARBA00031026"/>
    </source>
</evidence>